<accession>A0ABU0IWU4</accession>
<evidence type="ECO:0000313" key="2">
    <source>
        <dbReference type="EMBL" id="MDQ0466479.1"/>
    </source>
</evidence>
<dbReference type="PANTHER" id="PTHR36394:SF1">
    <property type="entry name" value="OS01G0277700 PROTEIN"/>
    <property type="match status" value="1"/>
</dbReference>
<comment type="caution">
    <text evidence="2">The sequence shown here is derived from an EMBL/GenBank/DDBJ whole genome shotgun (WGS) entry which is preliminary data.</text>
</comment>
<feature type="transmembrane region" description="Helical" evidence="1">
    <location>
        <begin position="149"/>
        <end position="176"/>
    </location>
</feature>
<dbReference type="Proteomes" id="UP001228905">
    <property type="component" value="Unassembled WGS sequence"/>
</dbReference>
<dbReference type="PANTHER" id="PTHR36394">
    <property type="entry name" value="OS01G0277700 PROTEIN"/>
    <property type="match status" value="1"/>
</dbReference>
<dbReference type="EMBL" id="JAUSVS010000012">
    <property type="protein sequence ID" value="MDQ0466479.1"/>
    <property type="molecule type" value="Genomic_DNA"/>
</dbReference>
<proteinExistence type="predicted"/>
<protein>
    <recommendedName>
        <fullName evidence="4">Urease accessory protein UreH-like transmembrane domain-containing protein</fullName>
    </recommendedName>
</protein>
<feature type="transmembrane region" description="Helical" evidence="1">
    <location>
        <begin position="44"/>
        <end position="72"/>
    </location>
</feature>
<keyword evidence="1" id="KW-0812">Transmembrane</keyword>
<organism evidence="2 3">
    <name type="scientific">Caulobacter ginsengisoli</name>
    <dbReference type="NCBI Taxonomy" id="400775"/>
    <lineage>
        <taxon>Bacteria</taxon>
        <taxon>Pseudomonadati</taxon>
        <taxon>Pseudomonadota</taxon>
        <taxon>Alphaproteobacteria</taxon>
        <taxon>Caulobacterales</taxon>
        <taxon>Caulobacteraceae</taxon>
        <taxon>Caulobacter</taxon>
    </lineage>
</organism>
<evidence type="ECO:0000256" key="1">
    <source>
        <dbReference type="SAM" id="Phobius"/>
    </source>
</evidence>
<feature type="transmembrane region" description="Helical" evidence="1">
    <location>
        <begin position="78"/>
        <end position="97"/>
    </location>
</feature>
<gene>
    <name evidence="2" type="ORF">QO010_004274</name>
</gene>
<feature type="transmembrane region" description="Helical" evidence="1">
    <location>
        <begin position="6"/>
        <end position="32"/>
    </location>
</feature>
<feature type="transmembrane region" description="Helical" evidence="1">
    <location>
        <begin position="188"/>
        <end position="208"/>
    </location>
</feature>
<feature type="transmembrane region" description="Helical" evidence="1">
    <location>
        <begin position="118"/>
        <end position="143"/>
    </location>
</feature>
<dbReference type="RefSeq" id="WP_307352582.1">
    <property type="nucleotide sequence ID" value="NZ_JAUSVS010000012.1"/>
</dbReference>
<keyword evidence="1" id="KW-1133">Transmembrane helix</keyword>
<name>A0ABU0IWU4_9CAUL</name>
<keyword evidence="3" id="KW-1185">Reference proteome</keyword>
<keyword evidence="1" id="KW-0472">Membrane</keyword>
<evidence type="ECO:0000313" key="3">
    <source>
        <dbReference type="Proteomes" id="UP001228905"/>
    </source>
</evidence>
<evidence type="ECO:0008006" key="4">
    <source>
        <dbReference type="Google" id="ProtNLM"/>
    </source>
</evidence>
<reference evidence="2 3" key="1">
    <citation type="submission" date="2023-07" db="EMBL/GenBank/DDBJ databases">
        <title>Genomic Encyclopedia of Type Strains, Phase IV (KMG-IV): sequencing the most valuable type-strain genomes for metagenomic binning, comparative biology and taxonomic classification.</title>
        <authorList>
            <person name="Goeker M."/>
        </authorList>
    </citation>
    <scope>NUCLEOTIDE SEQUENCE [LARGE SCALE GENOMIC DNA]</scope>
    <source>
        <strain evidence="2 3">DSM 18695</strain>
    </source>
</reference>
<sequence>MTSTLFASIALGFAVAFMHAALPTHWLPFVLVGRDRQWTASKTLGVTLVAGIGHVLVTVALGFLVLAGGLVIQPHIAAVFPYIAGGLPIALGLYYLLRHSRRARVAAGEKRPALYATDAAAISGLVALLAVSPCEAFLPVYLAGAPHGWAGFLILSLVLTLATGLGMTLFTSLSLAGADRLKLVALQGYEQAILGAALVILGVVVLLVERT</sequence>